<dbReference type="AlphaFoldDB" id="A0A401VYL0"/>
<gene>
    <name evidence="3" type="ORF">GKJPGBOP_01805</name>
</gene>
<feature type="region of interest" description="Disordered" evidence="1">
    <location>
        <begin position="1"/>
        <end position="71"/>
    </location>
</feature>
<accession>A0A401VYL0</accession>
<dbReference type="PANTHER" id="PTHR36492:SF2">
    <property type="entry name" value="[ACYL-CARRIER-PROTEIN] PHOSPHODIESTERASE PPTH"/>
    <property type="match status" value="1"/>
</dbReference>
<name>A0A401VYL0_STREY</name>
<evidence type="ECO:0000259" key="2">
    <source>
        <dbReference type="Pfam" id="PF00149"/>
    </source>
</evidence>
<dbReference type="InterPro" id="IPR004843">
    <property type="entry name" value="Calcineurin-like_PHP"/>
</dbReference>
<keyword evidence="4" id="KW-1185">Reference proteome</keyword>
<dbReference type="SUPFAM" id="SSF56300">
    <property type="entry name" value="Metallo-dependent phosphatases"/>
    <property type="match status" value="1"/>
</dbReference>
<dbReference type="PANTHER" id="PTHR36492">
    <property type="match status" value="1"/>
</dbReference>
<feature type="compositionally biased region" description="Gly residues" evidence="1">
    <location>
        <begin position="1"/>
        <end position="10"/>
    </location>
</feature>
<evidence type="ECO:0000313" key="4">
    <source>
        <dbReference type="Proteomes" id="UP000286746"/>
    </source>
</evidence>
<evidence type="ECO:0000256" key="1">
    <source>
        <dbReference type="SAM" id="MobiDB-lite"/>
    </source>
</evidence>
<dbReference type="Proteomes" id="UP000286746">
    <property type="component" value="Unassembled WGS sequence"/>
</dbReference>
<dbReference type="GO" id="GO:0016787">
    <property type="term" value="F:hydrolase activity"/>
    <property type="evidence" value="ECO:0007669"/>
    <property type="project" value="InterPro"/>
</dbReference>
<sequence length="379" mass="41779">MEGGPDGGSETGSATRAGSPDSRGETDSATRAGGPDSQGETGSATRAGGPDDRPQDRMCPTAHPPACPRPGFLSYRQVMQIPCSEADRTAEADREGAAPGRLMAISDLHIRYEENRAIVDRLRPASDADWLLVAGDIGEYVADIRWTLTVLSSRFAKVIWVPGNHELWTPSNDPVQLRGVRRYEHLVEICRELGVLTPEDPYPVWEGEGGPAVIAPLFTLYDYTFRPPGTHTKEAALAVAEEAGVVCTDEFFLHPDPYPTREAWCRARVAATEARLAEIPEDLPTVLVNHWPIVREPTAPLWHPEFALWCGTEATADWPRRFRAASVVYGHLHIPRTIEVDGIPHVEVSLGYPREWRRRKAVPGQQVQILPAVARAPQF</sequence>
<dbReference type="EMBL" id="BHZD01000001">
    <property type="protein sequence ID" value="GCD42147.1"/>
    <property type="molecule type" value="Genomic_DNA"/>
</dbReference>
<proteinExistence type="predicted"/>
<organism evidence="3 4">
    <name type="scientific">Streptomyces paromomycinus</name>
    <name type="common">Streptomyces rimosus subsp. paromomycinus</name>
    <dbReference type="NCBI Taxonomy" id="92743"/>
    <lineage>
        <taxon>Bacteria</taxon>
        <taxon>Bacillati</taxon>
        <taxon>Actinomycetota</taxon>
        <taxon>Actinomycetes</taxon>
        <taxon>Kitasatosporales</taxon>
        <taxon>Streptomycetaceae</taxon>
        <taxon>Streptomyces</taxon>
    </lineage>
</organism>
<evidence type="ECO:0000313" key="3">
    <source>
        <dbReference type="EMBL" id="GCD42147.1"/>
    </source>
</evidence>
<dbReference type="InterPro" id="IPR052963">
    <property type="entry name" value="Pantetheine_PDE"/>
</dbReference>
<dbReference type="Pfam" id="PF00149">
    <property type="entry name" value="Metallophos"/>
    <property type="match status" value="1"/>
</dbReference>
<comment type="caution">
    <text evidence="3">The sequence shown here is derived from an EMBL/GenBank/DDBJ whole genome shotgun (WGS) entry which is preliminary data.</text>
</comment>
<feature type="domain" description="Calcineurin-like phosphoesterase" evidence="2">
    <location>
        <begin position="101"/>
        <end position="335"/>
    </location>
</feature>
<dbReference type="Gene3D" id="3.60.21.10">
    <property type="match status" value="1"/>
</dbReference>
<protein>
    <submittedName>
        <fullName evidence="3">Metallophosphoesterase</fullName>
    </submittedName>
</protein>
<dbReference type="InterPro" id="IPR029052">
    <property type="entry name" value="Metallo-depent_PP-like"/>
</dbReference>
<reference evidence="3 4" key="1">
    <citation type="submission" date="2018-11" db="EMBL/GenBank/DDBJ databases">
        <title>Whole genome sequence of Streptomyces paromomycinus NBRC 15454(T).</title>
        <authorList>
            <person name="Komaki H."/>
            <person name="Tamura T."/>
        </authorList>
    </citation>
    <scope>NUCLEOTIDE SEQUENCE [LARGE SCALE GENOMIC DNA]</scope>
    <source>
        <strain evidence="3 4">NBRC 15454</strain>
    </source>
</reference>